<keyword evidence="3" id="KW-1185">Reference proteome</keyword>
<reference evidence="2 3" key="1">
    <citation type="submission" date="2020-01" db="EMBL/GenBank/DDBJ databases">
        <authorList>
            <consortium name="DOE Joint Genome Institute"/>
            <person name="Haridas S."/>
            <person name="Albert R."/>
            <person name="Binder M."/>
            <person name="Bloem J."/>
            <person name="Labutti K."/>
            <person name="Salamov A."/>
            <person name="Andreopoulos B."/>
            <person name="Baker S.E."/>
            <person name="Barry K."/>
            <person name="Bills G."/>
            <person name="Bluhm B.H."/>
            <person name="Cannon C."/>
            <person name="Castanera R."/>
            <person name="Culley D.E."/>
            <person name="Daum C."/>
            <person name="Ezra D."/>
            <person name="Gonzalez J.B."/>
            <person name="Henrissat B."/>
            <person name="Kuo A."/>
            <person name="Liang C."/>
            <person name="Lipzen A."/>
            <person name="Lutzoni F."/>
            <person name="Magnuson J."/>
            <person name="Mondo S."/>
            <person name="Nolan M."/>
            <person name="Ohm R."/>
            <person name="Pangilinan J."/>
            <person name="Park H.-J.H."/>
            <person name="Ramirez L."/>
            <person name="Alfaro M."/>
            <person name="Sun H."/>
            <person name="Tritt A."/>
            <person name="Yoshinaga Y."/>
            <person name="Zwiers L.-H.L."/>
            <person name="Turgeon B.G."/>
            <person name="Goodwin S.B."/>
            <person name="Spatafora J.W."/>
            <person name="Crous P.W."/>
            <person name="Grigoriev I.V."/>
        </authorList>
    </citation>
    <scope>NUCLEOTIDE SEQUENCE [LARGE SCALE GENOMIC DNA]</scope>
    <source>
        <strain evidence="2 3">CBS 611.86</strain>
    </source>
</reference>
<feature type="region of interest" description="Disordered" evidence="1">
    <location>
        <begin position="1"/>
        <end position="138"/>
    </location>
</feature>
<dbReference type="Proteomes" id="UP000481861">
    <property type="component" value="Unassembled WGS sequence"/>
</dbReference>
<dbReference type="OrthoDB" id="5089392at2759"/>
<gene>
    <name evidence="2" type="ORF">BDV95DRAFT_502973</name>
</gene>
<evidence type="ECO:0000313" key="2">
    <source>
        <dbReference type="EMBL" id="KAF2867380.1"/>
    </source>
</evidence>
<dbReference type="EMBL" id="JAADJZ010000023">
    <property type="protein sequence ID" value="KAF2867380.1"/>
    <property type="molecule type" value="Genomic_DNA"/>
</dbReference>
<feature type="compositionally biased region" description="Low complexity" evidence="1">
    <location>
        <begin position="84"/>
        <end position="114"/>
    </location>
</feature>
<feature type="compositionally biased region" description="Basic residues" evidence="1">
    <location>
        <begin position="65"/>
        <end position="83"/>
    </location>
</feature>
<sequence length="165" mass="17906">MSSHHEPRFQPPPPIRTSTMGSQSSGNMSPASDTLSPTSTFTRGGGSATSPTEESFFGAITSRMLRGRSRSRSRATVSRKRSKSPMPMSPMSPTSPQQPRHASSASQSSMSSIATKPTRPSLQGAQRRSTNSSDMWRGRHSNSWLFNDFSVTDTAKDILNLGRKS</sequence>
<comment type="caution">
    <text evidence="2">The sequence shown here is derived from an EMBL/GenBank/DDBJ whole genome shotgun (WGS) entry which is preliminary data.</text>
</comment>
<evidence type="ECO:0000313" key="3">
    <source>
        <dbReference type="Proteomes" id="UP000481861"/>
    </source>
</evidence>
<proteinExistence type="predicted"/>
<accession>A0A7C8M1S7</accession>
<organism evidence="2 3">
    <name type="scientific">Massariosphaeria phaeospora</name>
    <dbReference type="NCBI Taxonomy" id="100035"/>
    <lineage>
        <taxon>Eukaryota</taxon>
        <taxon>Fungi</taxon>
        <taxon>Dikarya</taxon>
        <taxon>Ascomycota</taxon>
        <taxon>Pezizomycotina</taxon>
        <taxon>Dothideomycetes</taxon>
        <taxon>Pleosporomycetidae</taxon>
        <taxon>Pleosporales</taxon>
        <taxon>Pleosporales incertae sedis</taxon>
        <taxon>Massariosphaeria</taxon>
    </lineage>
</organism>
<evidence type="ECO:0000256" key="1">
    <source>
        <dbReference type="SAM" id="MobiDB-lite"/>
    </source>
</evidence>
<feature type="compositionally biased region" description="Polar residues" evidence="1">
    <location>
        <begin position="16"/>
        <end position="53"/>
    </location>
</feature>
<feature type="compositionally biased region" description="Polar residues" evidence="1">
    <location>
        <begin position="118"/>
        <end position="134"/>
    </location>
</feature>
<name>A0A7C8M1S7_9PLEO</name>
<protein>
    <submittedName>
        <fullName evidence="2">Uncharacterized protein</fullName>
    </submittedName>
</protein>
<dbReference type="AlphaFoldDB" id="A0A7C8M1S7"/>